<dbReference type="InterPro" id="IPR011006">
    <property type="entry name" value="CheY-like_superfamily"/>
</dbReference>
<dbReference type="SMART" id="SM00091">
    <property type="entry name" value="PAS"/>
    <property type="match status" value="1"/>
</dbReference>
<evidence type="ECO:0000259" key="2">
    <source>
        <dbReference type="PROSITE" id="PS50110"/>
    </source>
</evidence>
<accession>A0A176K210</accession>
<dbReference type="Pfam" id="PF13487">
    <property type="entry name" value="HD_5"/>
    <property type="match status" value="1"/>
</dbReference>
<dbReference type="EMBL" id="JFHK01000005">
    <property type="protein sequence ID" value="OAA31014.1"/>
    <property type="molecule type" value="Genomic_DNA"/>
</dbReference>
<dbReference type="GO" id="GO:0006355">
    <property type="term" value="P:regulation of DNA-templated transcription"/>
    <property type="evidence" value="ECO:0007669"/>
    <property type="project" value="InterPro"/>
</dbReference>
<dbReference type="Gene3D" id="3.40.50.2300">
    <property type="match status" value="1"/>
</dbReference>
<dbReference type="SMART" id="SM00471">
    <property type="entry name" value="HDc"/>
    <property type="match status" value="1"/>
</dbReference>
<comment type="caution">
    <text evidence="6">The sequence shown here is derived from an EMBL/GenBank/DDBJ whole genome shotgun (WGS) entry which is preliminary data.</text>
</comment>
<evidence type="ECO:0008006" key="8">
    <source>
        <dbReference type="Google" id="ProtNLM"/>
    </source>
</evidence>
<dbReference type="InterPro" id="IPR000014">
    <property type="entry name" value="PAS"/>
</dbReference>
<feature type="domain" description="HD-GYP" evidence="5">
    <location>
        <begin position="254"/>
        <end position="449"/>
    </location>
</feature>
<dbReference type="InterPro" id="IPR035965">
    <property type="entry name" value="PAS-like_dom_sf"/>
</dbReference>
<protein>
    <recommendedName>
        <fullName evidence="8">PAS/PAC sensor protein</fullName>
    </recommendedName>
</protein>
<feature type="domain" description="HD" evidence="4">
    <location>
        <begin position="276"/>
        <end position="398"/>
    </location>
</feature>
<dbReference type="NCBIfam" id="TIGR00229">
    <property type="entry name" value="sensory_box"/>
    <property type="match status" value="1"/>
</dbReference>
<organism evidence="6 7">
    <name type="scientific">Kosmotoga arenicorallina S304</name>
    <dbReference type="NCBI Taxonomy" id="1453497"/>
    <lineage>
        <taxon>Bacteria</taxon>
        <taxon>Thermotogati</taxon>
        <taxon>Thermotogota</taxon>
        <taxon>Thermotogae</taxon>
        <taxon>Kosmotogales</taxon>
        <taxon>Kosmotogaceae</taxon>
        <taxon>Kosmotoga</taxon>
    </lineage>
</organism>
<dbReference type="InterPro" id="IPR013767">
    <property type="entry name" value="PAS_fold"/>
</dbReference>
<name>A0A176K210_9BACT</name>
<dbReference type="InterPro" id="IPR006675">
    <property type="entry name" value="HDIG_dom"/>
</dbReference>
<dbReference type="SUPFAM" id="SSF109604">
    <property type="entry name" value="HD-domain/PDEase-like"/>
    <property type="match status" value="1"/>
</dbReference>
<dbReference type="Pfam" id="PF00989">
    <property type="entry name" value="PAS"/>
    <property type="match status" value="1"/>
</dbReference>
<feature type="domain" description="Response regulatory" evidence="2">
    <location>
        <begin position="5"/>
        <end position="120"/>
    </location>
</feature>
<dbReference type="Gene3D" id="3.30.450.20">
    <property type="entry name" value="PAS domain"/>
    <property type="match status" value="1"/>
</dbReference>
<evidence type="ECO:0000259" key="4">
    <source>
        <dbReference type="PROSITE" id="PS51831"/>
    </source>
</evidence>
<evidence type="ECO:0000256" key="1">
    <source>
        <dbReference type="PROSITE-ProRule" id="PRU00169"/>
    </source>
</evidence>
<dbReference type="InterPro" id="IPR037522">
    <property type="entry name" value="HD_GYP_dom"/>
</dbReference>
<dbReference type="PATRIC" id="fig|1453497.3.peg.1692"/>
<dbReference type="InterPro" id="IPR001789">
    <property type="entry name" value="Sig_transdc_resp-reg_receiver"/>
</dbReference>
<evidence type="ECO:0000313" key="7">
    <source>
        <dbReference type="Proteomes" id="UP000077339"/>
    </source>
</evidence>
<dbReference type="AlphaFoldDB" id="A0A176K210"/>
<dbReference type="PANTHER" id="PTHR43155:SF2">
    <property type="entry name" value="CYCLIC DI-GMP PHOSPHODIESTERASE PA4108"/>
    <property type="match status" value="1"/>
</dbReference>
<dbReference type="NCBIfam" id="TIGR00277">
    <property type="entry name" value="HDIG"/>
    <property type="match status" value="1"/>
</dbReference>
<dbReference type="STRING" id="1453497.AT15_08540"/>
<keyword evidence="1" id="KW-0597">Phosphoprotein</keyword>
<dbReference type="SUPFAM" id="SSF52172">
    <property type="entry name" value="CheY-like"/>
    <property type="match status" value="1"/>
</dbReference>
<keyword evidence="7" id="KW-1185">Reference proteome</keyword>
<sequence length="454" mass="51533">MKNSVILLVSRNRIFGVYLKRLIESWGSPAVFTVSEAGEIAEKIRQYTPDLAVIDIQNEEDKDLLELEVLLKENHNIHSVLLIPDELIDILIEDSDEMPFGFVPKPFEENILKISILAALRISKAQRELQADEEFLSTVLECMKEAVIAIDDAENIVMANPRAEELLSKKISEFIGKNFRDVFVFRDFEEKEGVELITREIPFEGYLVANKNIPVSVNYSQVRGKNFHGWLITMNDISERFQSRKKLEESYKHLEKTLMGTVRTISKIAESRDSYTAEHQQNVAVISAEIAKRLGFSEDRTKWLYIAALLHDVGKVSVPSEILSKPAKLNQFEMELVKLHAENGYQILKDIPFPLEIAEIVRQHHERLDGSGYPIGLKGDEILLEARILAVADVLDAITNHRPYRPALGLNVALDELEKNKGKLYDARVVDACVKALEEGNLVIGSLKENDEPY</sequence>
<dbReference type="Proteomes" id="UP000077339">
    <property type="component" value="Unassembled WGS sequence"/>
</dbReference>
<dbReference type="SUPFAM" id="SSF55785">
    <property type="entry name" value="PYP-like sensor domain (PAS domain)"/>
    <property type="match status" value="1"/>
</dbReference>
<dbReference type="PROSITE" id="PS50112">
    <property type="entry name" value="PAS"/>
    <property type="match status" value="1"/>
</dbReference>
<dbReference type="CDD" id="cd00077">
    <property type="entry name" value="HDc"/>
    <property type="match status" value="1"/>
</dbReference>
<dbReference type="OrthoDB" id="9804747at2"/>
<dbReference type="CDD" id="cd00130">
    <property type="entry name" value="PAS"/>
    <property type="match status" value="1"/>
</dbReference>
<dbReference type="InterPro" id="IPR006674">
    <property type="entry name" value="HD_domain"/>
</dbReference>
<feature type="modified residue" description="4-aspartylphosphate" evidence="1">
    <location>
        <position position="55"/>
    </location>
</feature>
<feature type="domain" description="PAS" evidence="3">
    <location>
        <begin position="132"/>
        <end position="201"/>
    </location>
</feature>
<dbReference type="PANTHER" id="PTHR43155">
    <property type="entry name" value="CYCLIC DI-GMP PHOSPHODIESTERASE PA4108-RELATED"/>
    <property type="match status" value="1"/>
</dbReference>
<dbReference type="Gene3D" id="1.10.3210.10">
    <property type="entry name" value="Hypothetical protein af1432"/>
    <property type="match status" value="1"/>
</dbReference>
<dbReference type="RefSeq" id="WP_068346777.1">
    <property type="nucleotide sequence ID" value="NZ_JFHK01000005.1"/>
</dbReference>
<dbReference type="GO" id="GO:0000160">
    <property type="term" value="P:phosphorelay signal transduction system"/>
    <property type="evidence" value="ECO:0007669"/>
    <property type="project" value="InterPro"/>
</dbReference>
<gene>
    <name evidence="6" type="ORF">AT15_08540</name>
</gene>
<dbReference type="InterPro" id="IPR003607">
    <property type="entry name" value="HD/PDEase_dom"/>
</dbReference>
<evidence type="ECO:0000259" key="5">
    <source>
        <dbReference type="PROSITE" id="PS51832"/>
    </source>
</evidence>
<evidence type="ECO:0000259" key="3">
    <source>
        <dbReference type="PROSITE" id="PS50112"/>
    </source>
</evidence>
<dbReference type="PROSITE" id="PS51831">
    <property type="entry name" value="HD"/>
    <property type="match status" value="1"/>
</dbReference>
<dbReference type="PROSITE" id="PS50110">
    <property type="entry name" value="RESPONSE_REGULATORY"/>
    <property type="match status" value="1"/>
</dbReference>
<proteinExistence type="predicted"/>
<reference evidence="6 7" key="1">
    <citation type="submission" date="2014-02" db="EMBL/GenBank/DDBJ databases">
        <title>Kosmotoga genome sequencing.</title>
        <authorList>
            <person name="Pollo S.M."/>
            <person name="Charchuk R."/>
            <person name="Nesbo C.L."/>
        </authorList>
    </citation>
    <scope>NUCLEOTIDE SEQUENCE [LARGE SCALE GENOMIC DNA]</scope>
    <source>
        <strain evidence="6 7">S304</strain>
    </source>
</reference>
<evidence type="ECO:0000313" key="6">
    <source>
        <dbReference type="EMBL" id="OAA31014.1"/>
    </source>
</evidence>
<dbReference type="PROSITE" id="PS51832">
    <property type="entry name" value="HD_GYP"/>
    <property type="match status" value="1"/>
</dbReference>